<gene>
    <name evidence="1" type="ORF">Fmac_027475</name>
</gene>
<comment type="caution">
    <text evidence="1">The sequence shown here is derived from an EMBL/GenBank/DDBJ whole genome shotgun (WGS) entry which is preliminary data.</text>
</comment>
<evidence type="ECO:0000313" key="1">
    <source>
        <dbReference type="EMBL" id="KAL2323096.1"/>
    </source>
</evidence>
<protein>
    <submittedName>
        <fullName evidence="1">Uncharacterized protein</fullName>
    </submittedName>
</protein>
<dbReference type="Proteomes" id="UP001603857">
    <property type="component" value="Unassembled WGS sequence"/>
</dbReference>
<proteinExistence type="predicted"/>
<dbReference type="AlphaFoldDB" id="A0ABD1LHV0"/>
<evidence type="ECO:0000313" key="2">
    <source>
        <dbReference type="Proteomes" id="UP001603857"/>
    </source>
</evidence>
<reference evidence="1 2" key="1">
    <citation type="submission" date="2024-08" db="EMBL/GenBank/DDBJ databases">
        <title>Insights into the chromosomal genome structure of Flemingia macrophylla.</title>
        <authorList>
            <person name="Ding Y."/>
            <person name="Zhao Y."/>
            <person name="Bi W."/>
            <person name="Wu M."/>
            <person name="Zhao G."/>
            <person name="Gong Y."/>
            <person name="Li W."/>
            <person name="Zhang P."/>
        </authorList>
    </citation>
    <scope>NUCLEOTIDE SEQUENCE [LARGE SCALE GENOMIC DNA]</scope>
    <source>
        <strain evidence="1">DYQJB</strain>
        <tissue evidence="1">Leaf</tissue>
    </source>
</reference>
<accession>A0ABD1LHV0</accession>
<name>A0ABD1LHV0_9FABA</name>
<organism evidence="1 2">
    <name type="scientific">Flemingia macrophylla</name>
    <dbReference type="NCBI Taxonomy" id="520843"/>
    <lineage>
        <taxon>Eukaryota</taxon>
        <taxon>Viridiplantae</taxon>
        <taxon>Streptophyta</taxon>
        <taxon>Embryophyta</taxon>
        <taxon>Tracheophyta</taxon>
        <taxon>Spermatophyta</taxon>
        <taxon>Magnoliopsida</taxon>
        <taxon>eudicotyledons</taxon>
        <taxon>Gunneridae</taxon>
        <taxon>Pentapetalae</taxon>
        <taxon>rosids</taxon>
        <taxon>fabids</taxon>
        <taxon>Fabales</taxon>
        <taxon>Fabaceae</taxon>
        <taxon>Papilionoideae</taxon>
        <taxon>50 kb inversion clade</taxon>
        <taxon>NPAAA clade</taxon>
        <taxon>indigoferoid/millettioid clade</taxon>
        <taxon>Phaseoleae</taxon>
        <taxon>Flemingia</taxon>
    </lineage>
</organism>
<keyword evidence="2" id="KW-1185">Reference proteome</keyword>
<sequence length="55" mass="6009">MAFGVALLAGATSVFPLDENCHEQKRSKVRKKSTCRTGFGFVRSGLSHTVAVKKR</sequence>
<dbReference type="EMBL" id="JBGMDY010000009">
    <property type="protein sequence ID" value="KAL2323096.1"/>
    <property type="molecule type" value="Genomic_DNA"/>
</dbReference>